<evidence type="ECO:0000313" key="2">
    <source>
        <dbReference type="Proteomes" id="UP000233551"/>
    </source>
</evidence>
<organism evidence="1 2">
    <name type="scientific">Punica granatum</name>
    <name type="common">Pomegranate</name>
    <dbReference type="NCBI Taxonomy" id="22663"/>
    <lineage>
        <taxon>Eukaryota</taxon>
        <taxon>Viridiplantae</taxon>
        <taxon>Streptophyta</taxon>
        <taxon>Embryophyta</taxon>
        <taxon>Tracheophyta</taxon>
        <taxon>Spermatophyta</taxon>
        <taxon>Magnoliopsida</taxon>
        <taxon>eudicotyledons</taxon>
        <taxon>Gunneridae</taxon>
        <taxon>Pentapetalae</taxon>
        <taxon>rosids</taxon>
        <taxon>malvids</taxon>
        <taxon>Myrtales</taxon>
        <taxon>Lythraceae</taxon>
        <taxon>Punica</taxon>
    </lineage>
</organism>
<keyword evidence="2" id="KW-1185">Reference proteome</keyword>
<gene>
    <name evidence="1" type="ORF">CRG98_005292</name>
</gene>
<protein>
    <submittedName>
        <fullName evidence="1">Uncharacterized protein</fullName>
    </submittedName>
</protein>
<proteinExistence type="predicted"/>
<evidence type="ECO:0000313" key="1">
    <source>
        <dbReference type="EMBL" id="PKI74316.1"/>
    </source>
</evidence>
<reference evidence="1 2" key="1">
    <citation type="submission" date="2017-11" db="EMBL/GenBank/DDBJ databases">
        <title>De-novo sequencing of pomegranate (Punica granatum L.) genome.</title>
        <authorList>
            <person name="Akparov Z."/>
            <person name="Amiraslanov A."/>
            <person name="Hajiyeva S."/>
            <person name="Abbasov M."/>
            <person name="Kaur K."/>
            <person name="Hamwieh A."/>
            <person name="Solovyev V."/>
            <person name="Salamov A."/>
            <person name="Braich B."/>
            <person name="Kosarev P."/>
            <person name="Mahmoud A."/>
            <person name="Hajiyev E."/>
            <person name="Babayeva S."/>
            <person name="Izzatullayeva V."/>
            <person name="Mammadov A."/>
            <person name="Mammadov A."/>
            <person name="Sharifova S."/>
            <person name="Ojaghi J."/>
            <person name="Eynullazada K."/>
            <person name="Bayramov B."/>
            <person name="Abdulazimova A."/>
            <person name="Shahmuradov I."/>
        </authorList>
    </citation>
    <scope>NUCLEOTIDE SEQUENCE [LARGE SCALE GENOMIC DNA]</scope>
    <source>
        <strain evidence="2">cv. AG2017</strain>
        <tissue evidence="1">Leaf</tissue>
    </source>
</reference>
<comment type="caution">
    <text evidence="1">The sequence shown here is derived from an EMBL/GenBank/DDBJ whole genome shotgun (WGS) entry which is preliminary data.</text>
</comment>
<name>A0A2I0L2C7_PUNGR</name>
<accession>A0A2I0L2C7</accession>
<dbReference type="Proteomes" id="UP000233551">
    <property type="component" value="Unassembled WGS sequence"/>
</dbReference>
<dbReference type="AlphaFoldDB" id="A0A2I0L2C7"/>
<sequence length="144" mass="15998">MKSRGKRKMLTKKVSLGGRMFETVGNPPMWYPTRLKYLKGIFDITGTVEVAGETTTTPPNGRRSLYLPPLVHSSPPPRVTRGLRLVGNFNLSLSLSLPYAFNLPACDPDSPLSTLRQFRGWVSSLRPASTNFAGTPRMRGDHPR</sequence>
<dbReference type="EMBL" id="PGOL01000211">
    <property type="protein sequence ID" value="PKI74316.1"/>
    <property type="molecule type" value="Genomic_DNA"/>
</dbReference>